<sequence length="291" mass="31673">MELMSHSNLYIASQAMQCFQNITDEEMYPWHDPPRHKGALAAADLLVWRRMFEVTQAGLIPALLRHQDTPQLLHLLQEWSSRQSASESERALAKQLYEDFSRAAPATGAPIPQLGSSQADTTLPEDAGLRVVHDHTQVNGYKPSEADTLKQLGNSAFKEADFSKAYLSRAAAGGGNGSCDDEGLMEGIELGSPGALTKHYEAAHMDAQAAIDLDPTYIKAHQRKIQALWKLGKLQEALLAGSRAPKQHNKELGGLLKTIQAELEKESSKAQQSPSKKGPLISVISESPAST</sequence>
<keyword evidence="1" id="KW-0677">Repeat</keyword>
<feature type="region of interest" description="Disordered" evidence="3">
    <location>
        <begin position="263"/>
        <end position="291"/>
    </location>
</feature>
<dbReference type="InterPro" id="IPR011990">
    <property type="entry name" value="TPR-like_helical_dom_sf"/>
</dbReference>
<comment type="caution">
    <text evidence="4">The sequence shown here is derived from an EMBL/GenBank/DDBJ whole genome shotgun (WGS) entry which is preliminary data.</text>
</comment>
<dbReference type="InterPro" id="IPR047150">
    <property type="entry name" value="SGT"/>
</dbReference>
<organism evidence="4 5">
    <name type="scientific">Dunaliella salina</name>
    <name type="common">Green alga</name>
    <name type="synonym">Protococcus salinus</name>
    <dbReference type="NCBI Taxonomy" id="3046"/>
    <lineage>
        <taxon>Eukaryota</taxon>
        <taxon>Viridiplantae</taxon>
        <taxon>Chlorophyta</taxon>
        <taxon>core chlorophytes</taxon>
        <taxon>Chlorophyceae</taxon>
        <taxon>CS clade</taxon>
        <taxon>Chlamydomonadales</taxon>
        <taxon>Dunaliellaceae</taxon>
        <taxon>Dunaliella</taxon>
    </lineage>
</organism>
<reference evidence="4" key="1">
    <citation type="submission" date="2017-08" db="EMBL/GenBank/DDBJ databases">
        <authorList>
            <person name="Polle J.E."/>
            <person name="Barry K."/>
            <person name="Cushman J."/>
            <person name="Schmutz J."/>
            <person name="Tran D."/>
            <person name="Hathwaick L.T."/>
            <person name="Yim W.C."/>
            <person name="Jenkins J."/>
            <person name="Mckie-Krisberg Z.M."/>
            <person name="Prochnik S."/>
            <person name="Lindquist E."/>
            <person name="Dockter R.B."/>
            <person name="Adam C."/>
            <person name="Molina H."/>
            <person name="Bunkerborg J."/>
            <person name="Jin E."/>
            <person name="Buchheim M."/>
            <person name="Magnuson J."/>
        </authorList>
    </citation>
    <scope>NUCLEOTIDE SEQUENCE</scope>
    <source>
        <strain evidence="4">CCAP 19/18</strain>
    </source>
</reference>
<evidence type="ECO:0000256" key="1">
    <source>
        <dbReference type="ARBA" id="ARBA00022737"/>
    </source>
</evidence>
<dbReference type="PANTHER" id="PTHR45831">
    <property type="entry name" value="LD24721P"/>
    <property type="match status" value="1"/>
</dbReference>
<dbReference type="Gene3D" id="1.25.40.10">
    <property type="entry name" value="Tetratricopeptide repeat domain"/>
    <property type="match status" value="1"/>
</dbReference>
<dbReference type="Proteomes" id="UP000815325">
    <property type="component" value="Unassembled WGS sequence"/>
</dbReference>
<evidence type="ECO:0000256" key="2">
    <source>
        <dbReference type="ARBA" id="ARBA00022803"/>
    </source>
</evidence>
<dbReference type="SUPFAM" id="SSF48452">
    <property type="entry name" value="TPR-like"/>
    <property type="match status" value="1"/>
</dbReference>
<accession>A0ABQ7GIS3</accession>
<proteinExistence type="predicted"/>
<evidence type="ECO:0000313" key="4">
    <source>
        <dbReference type="EMBL" id="KAF5834505.1"/>
    </source>
</evidence>
<evidence type="ECO:0000256" key="3">
    <source>
        <dbReference type="SAM" id="MobiDB-lite"/>
    </source>
</evidence>
<gene>
    <name evidence="4" type="ORF">DUNSADRAFT_8798</name>
</gene>
<keyword evidence="5" id="KW-1185">Reference proteome</keyword>
<keyword evidence="2" id="KW-0802">TPR repeat</keyword>
<name>A0ABQ7GIS3_DUNSA</name>
<evidence type="ECO:0000313" key="5">
    <source>
        <dbReference type="Proteomes" id="UP000815325"/>
    </source>
</evidence>
<protein>
    <submittedName>
        <fullName evidence="4">Uncharacterized protein</fullName>
    </submittedName>
</protein>
<dbReference type="PANTHER" id="PTHR45831:SF2">
    <property type="entry name" value="LD24721P"/>
    <property type="match status" value="1"/>
</dbReference>
<dbReference type="EMBL" id="MU069752">
    <property type="protein sequence ID" value="KAF5834505.1"/>
    <property type="molecule type" value="Genomic_DNA"/>
</dbReference>